<feature type="compositionally biased region" description="Gly residues" evidence="5">
    <location>
        <begin position="285"/>
        <end position="303"/>
    </location>
</feature>
<proteinExistence type="predicted"/>
<dbReference type="PANTHER" id="PTHR12943:SF27">
    <property type="entry name" value="HOMOCYSTEINE-INDUCED ENDOPLASMIC RETICULUM PROTEIN, ISOFORM A"/>
    <property type="match status" value="1"/>
</dbReference>
<evidence type="ECO:0000256" key="3">
    <source>
        <dbReference type="ARBA" id="ARBA00022989"/>
    </source>
</evidence>
<dbReference type="PANTHER" id="PTHR12943">
    <property type="entry name" value="HOMOCYSTEINE-RESPONSIVE ENDOPLASMIC RETICULUM-RESIDENT UNIQUITIN-LIKE DOMAIN HERPUD PROTEIN FAMILY MEMBER"/>
    <property type="match status" value="1"/>
</dbReference>
<dbReference type="Proteomes" id="UP001244341">
    <property type="component" value="Chromosome 2b"/>
</dbReference>
<evidence type="ECO:0000313" key="9">
    <source>
        <dbReference type="Proteomes" id="UP001244341"/>
    </source>
</evidence>
<gene>
    <name evidence="8" type="ORF">OEZ85_010287</name>
</gene>
<feature type="region of interest" description="Disordered" evidence="5">
    <location>
        <begin position="142"/>
        <end position="192"/>
    </location>
</feature>
<organism evidence="8 9">
    <name type="scientific">Tetradesmus obliquus</name>
    <name type="common">Green alga</name>
    <name type="synonym">Acutodesmus obliquus</name>
    <dbReference type="NCBI Taxonomy" id="3088"/>
    <lineage>
        <taxon>Eukaryota</taxon>
        <taxon>Viridiplantae</taxon>
        <taxon>Chlorophyta</taxon>
        <taxon>core chlorophytes</taxon>
        <taxon>Chlorophyceae</taxon>
        <taxon>CS clade</taxon>
        <taxon>Sphaeropleales</taxon>
        <taxon>Scenedesmaceae</taxon>
        <taxon>Tetradesmus</taxon>
    </lineage>
</organism>
<reference evidence="8 9" key="1">
    <citation type="submission" date="2023-05" db="EMBL/GenBank/DDBJ databases">
        <title>A 100% complete, gapless, phased diploid assembly of the Scenedesmus obliquus UTEX 3031 genome.</title>
        <authorList>
            <person name="Biondi T.C."/>
            <person name="Hanschen E.R."/>
            <person name="Kwon T."/>
            <person name="Eng W."/>
            <person name="Kruse C.P.S."/>
            <person name="Koehler S.I."/>
            <person name="Kunde Y."/>
            <person name="Gleasner C.D."/>
            <person name="You Mak K.T."/>
            <person name="Polle J."/>
            <person name="Hovde B.T."/>
            <person name="Starkenburg S.R."/>
        </authorList>
    </citation>
    <scope>NUCLEOTIDE SEQUENCE [LARGE SCALE GENOMIC DNA]</scope>
    <source>
        <strain evidence="8 9">DOE0152z</strain>
    </source>
</reference>
<feature type="transmembrane region" description="Helical" evidence="6">
    <location>
        <begin position="105"/>
        <end position="124"/>
    </location>
</feature>
<comment type="subcellular location">
    <subcellularLocation>
        <location evidence="1">Membrane</location>
    </subcellularLocation>
</comment>
<keyword evidence="9" id="KW-1185">Reference proteome</keyword>
<keyword evidence="3 6" id="KW-1133">Transmembrane helix</keyword>
<name>A0ABY8TM58_TETOB</name>
<feature type="region of interest" description="Disordered" evidence="5">
    <location>
        <begin position="279"/>
        <end position="312"/>
    </location>
</feature>
<keyword evidence="2 6" id="KW-0812">Transmembrane</keyword>
<evidence type="ECO:0000256" key="6">
    <source>
        <dbReference type="SAM" id="Phobius"/>
    </source>
</evidence>
<dbReference type="Gene3D" id="3.10.20.90">
    <property type="entry name" value="Phosphatidylinositol 3-kinase Catalytic Subunit, Chain A, domain 1"/>
    <property type="match status" value="1"/>
</dbReference>
<sequence>MEDQSAGEVTFVIRNPSKHDSESFRLSVPAGASVADIQNIIHETYDGKPSPSTQTLIYAGKVLKDTTLLVKDLVKPMDCGAPHSLHLVMLVFGMVLYQHCTWPRLCILLAGSVILYATALWAPFRQFIVSLAMPPRPEQLAEMQLRRQQAAQQHRQQQQQQQQGPAAAPAGEAAAGGQQQQQQEGGAGAPAAAAAAAPAGEAGAAAAAGAPVPAAPGAAVGAHGVPLQPGLPAWLQQGIVREVLAVLLSFVTSLLPGWNYNAEDAAVFAAAQELVAREQQQQQQQGGGNAGAAAGGAAAGGAPAGDVVNAAA</sequence>
<evidence type="ECO:0000256" key="4">
    <source>
        <dbReference type="ARBA" id="ARBA00023136"/>
    </source>
</evidence>
<protein>
    <recommendedName>
        <fullName evidence="7">Ubiquitin-like domain-containing protein</fullName>
    </recommendedName>
</protein>
<evidence type="ECO:0000259" key="7">
    <source>
        <dbReference type="PROSITE" id="PS50053"/>
    </source>
</evidence>
<dbReference type="EMBL" id="CP126209">
    <property type="protein sequence ID" value="WIA10080.1"/>
    <property type="molecule type" value="Genomic_DNA"/>
</dbReference>
<evidence type="ECO:0000256" key="1">
    <source>
        <dbReference type="ARBA" id="ARBA00004370"/>
    </source>
</evidence>
<feature type="compositionally biased region" description="Low complexity" evidence="5">
    <location>
        <begin position="146"/>
        <end position="192"/>
    </location>
</feature>
<feature type="domain" description="Ubiquitin-like" evidence="7">
    <location>
        <begin position="9"/>
        <end position="69"/>
    </location>
</feature>
<keyword evidence="4 6" id="KW-0472">Membrane</keyword>
<evidence type="ECO:0000313" key="8">
    <source>
        <dbReference type="EMBL" id="WIA10080.1"/>
    </source>
</evidence>
<accession>A0ABY8TM58</accession>
<dbReference type="InterPro" id="IPR000626">
    <property type="entry name" value="Ubiquitin-like_dom"/>
</dbReference>
<dbReference type="SUPFAM" id="SSF54236">
    <property type="entry name" value="Ubiquitin-like"/>
    <property type="match status" value="1"/>
</dbReference>
<evidence type="ECO:0000256" key="5">
    <source>
        <dbReference type="SAM" id="MobiDB-lite"/>
    </source>
</evidence>
<dbReference type="InterPro" id="IPR039751">
    <property type="entry name" value="HERPUD1/2"/>
</dbReference>
<dbReference type="InterPro" id="IPR029071">
    <property type="entry name" value="Ubiquitin-like_domsf"/>
</dbReference>
<evidence type="ECO:0000256" key="2">
    <source>
        <dbReference type="ARBA" id="ARBA00022692"/>
    </source>
</evidence>
<dbReference type="PROSITE" id="PS50053">
    <property type="entry name" value="UBIQUITIN_2"/>
    <property type="match status" value="1"/>
</dbReference>